<dbReference type="SUPFAM" id="SSF48726">
    <property type="entry name" value="Immunoglobulin"/>
    <property type="match status" value="1"/>
</dbReference>
<dbReference type="Proteomes" id="UP000828390">
    <property type="component" value="Unassembled WGS sequence"/>
</dbReference>
<dbReference type="InterPro" id="IPR051275">
    <property type="entry name" value="Cell_adhesion_signaling"/>
</dbReference>
<dbReference type="GO" id="GO:0005911">
    <property type="term" value="C:cell-cell junction"/>
    <property type="evidence" value="ECO:0007669"/>
    <property type="project" value="TreeGrafter"/>
</dbReference>
<dbReference type="InterPro" id="IPR007110">
    <property type="entry name" value="Ig-like_dom"/>
</dbReference>
<name>A0A9D4L5H9_DREPO</name>
<dbReference type="InterPro" id="IPR003961">
    <property type="entry name" value="FN3_dom"/>
</dbReference>
<feature type="domain" description="Fibronectin type-III" evidence="9">
    <location>
        <begin position="353"/>
        <end position="453"/>
    </location>
</feature>
<dbReference type="InterPro" id="IPR036179">
    <property type="entry name" value="Ig-like_dom_sf"/>
</dbReference>
<dbReference type="InterPro" id="IPR036116">
    <property type="entry name" value="FN3_sf"/>
</dbReference>
<keyword evidence="3" id="KW-1015">Disulfide bond</keyword>
<dbReference type="PANTHER" id="PTHR11640">
    <property type="entry name" value="NEPHRIN"/>
    <property type="match status" value="1"/>
</dbReference>
<evidence type="ECO:0000256" key="7">
    <source>
        <dbReference type="SAM" id="Phobius"/>
    </source>
</evidence>
<keyword evidence="2 7" id="KW-0472">Membrane</keyword>
<gene>
    <name evidence="10" type="ORF">DPMN_094886</name>
</gene>
<keyword evidence="11" id="KW-1185">Reference proteome</keyword>
<dbReference type="InterPro" id="IPR003599">
    <property type="entry name" value="Ig_sub"/>
</dbReference>
<dbReference type="GO" id="GO:0050839">
    <property type="term" value="F:cell adhesion molecule binding"/>
    <property type="evidence" value="ECO:0007669"/>
    <property type="project" value="TreeGrafter"/>
</dbReference>
<comment type="subcellular location">
    <subcellularLocation>
        <location evidence="1">Membrane</location>
        <topology evidence="1">Single-pass type I membrane protein</topology>
    </subcellularLocation>
</comment>
<keyword evidence="7" id="KW-1133">Transmembrane helix</keyword>
<evidence type="ECO:0000256" key="5">
    <source>
        <dbReference type="ARBA" id="ARBA00023319"/>
    </source>
</evidence>
<evidence type="ECO:0000313" key="11">
    <source>
        <dbReference type="Proteomes" id="UP000828390"/>
    </source>
</evidence>
<dbReference type="CDD" id="cd00063">
    <property type="entry name" value="FN3"/>
    <property type="match status" value="1"/>
</dbReference>
<feature type="region of interest" description="Disordered" evidence="6">
    <location>
        <begin position="572"/>
        <end position="593"/>
    </location>
</feature>
<evidence type="ECO:0000259" key="9">
    <source>
        <dbReference type="PROSITE" id="PS50853"/>
    </source>
</evidence>
<evidence type="ECO:0000256" key="6">
    <source>
        <dbReference type="SAM" id="MobiDB-lite"/>
    </source>
</evidence>
<dbReference type="Pfam" id="PF00041">
    <property type="entry name" value="fn3"/>
    <property type="match status" value="1"/>
</dbReference>
<dbReference type="EMBL" id="JAIWYP010000003">
    <property type="protein sequence ID" value="KAH3852380.1"/>
    <property type="molecule type" value="Genomic_DNA"/>
</dbReference>
<protein>
    <submittedName>
        <fullName evidence="10">Uncharacterized protein</fullName>
    </submittedName>
</protein>
<dbReference type="GO" id="GO:0005886">
    <property type="term" value="C:plasma membrane"/>
    <property type="evidence" value="ECO:0007669"/>
    <property type="project" value="TreeGrafter"/>
</dbReference>
<sequence>MDITVLSIYLVFICISIFSSVWGQNLLLTSDVSVVAENNPLVLTCVLPAKGANTGWIVNDVRTETALLDDGRCIQPSAPQQGFVYTCLNSTVFTLTIRQVKREQNGDQWKCDSWISGSTRYSNTVNLTVKYQLLTSNVSVVTENNSLMLTCVLSDKGANTGWIVNGIRTQTALLDDGRCIQPSAPQQGFVYTCLNSTVFTLTILHVKRKQNGDQLKCDSWINGVTLYSNNVTLKVQVPISSVSLTDPATDNGVDVAENGTRTFTCQTSGGIPSANVTWYMRNGSSETQILTSATIGMSSSRYTSEDNSYIDTSTMTYTGMRVDNGSRVFCRASNIQDEVNKSTREILLNILLKPDTPKYFFSTNQAATSVMFYWLTVYNGGRSQTFYIEYRKVDSTFWNNVTVDEKKSTSCVMMNLTVNNMSPSTEYQARMYAKSTIGVSQPTEPITFRTLEDRIDSANQKSMSHTGPIVGAVVPGVLLVIVLVGLVFLCLTYNFKKKAPGERAKVQLHSGPRYFRRQPKGDQANIIDTSAENAVDSNLYQAKLDHIPELTRDVDLPEMSNDGSPYDYIGGHPNLQPKRALPPTPDSKGGTLTGNVDGGYLTAVDTCTSKSASIKW</sequence>
<proteinExistence type="predicted"/>
<dbReference type="Gene3D" id="2.60.40.10">
    <property type="entry name" value="Immunoglobulins"/>
    <property type="match status" value="3"/>
</dbReference>
<keyword evidence="4" id="KW-0325">Glycoprotein</keyword>
<dbReference type="SUPFAM" id="SSF49265">
    <property type="entry name" value="Fibronectin type III"/>
    <property type="match status" value="1"/>
</dbReference>
<dbReference type="PANTHER" id="PTHR11640:SF31">
    <property type="entry name" value="IRREGULAR CHIASM C-ROUGHEST PROTEIN-RELATED"/>
    <property type="match status" value="1"/>
</dbReference>
<dbReference type="PROSITE" id="PS50835">
    <property type="entry name" value="IG_LIKE"/>
    <property type="match status" value="1"/>
</dbReference>
<feature type="transmembrane region" description="Helical" evidence="7">
    <location>
        <begin position="469"/>
        <end position="495"/>
    </location>
</feature>
<dbReference type="SMART" id="SM00060">
    <property type="entry name" value="FN3"/>
    <property type="match status" value="1"/>
</dbReference>
<keyword evidence="5" id="KW-0393">Immunoglobulin domain</keyword>
<keyword evidence="7" id="KW-0812">Transmembrane</keyword>
<comment type="caution">
    <text evidence="10">The sequence shown here is derived from an EMBL/GenBank/DDBJ whole genome shotgun (WGS) entry which is preliminary data.</text>
</comment>
<dbReference type="SMART" id="SM00409">
    <property type="entry name" value="IG"/>
    <property type="match status" value="3"/>
</dbReference>
<dbReference type="GO" id="GO:0098609">
    <property type="term" value="P:cell-cell adhesion"/>
    <property type="evidence" value="ECO:0007669"/>
    <property type="project" value="TreeGrafter"/>
</dbReference>
<accession>A0A9D4L5H9</accession>
<evidence type="ECO:0000313" key="10">
    <source>
        <dbReference type="EMBL" id="KAH3852380.1"/>
    </source>
</evidence>
<dbReference type="OrthoDB" id="10012075at2759"/>
<dbReference type="InterPro" id="IPR013783">
    <property type="entry name" value="Ig-like_fold"/>
</dbReference>
<reference evidence="10" key="2">
    <citation type="submission" date="2020-11" db="EMBL/GenBank/DDBJ databases">
        <authorList>
            <person name="McCartney M.A."/>
            <person name="Auch B."/>
            <person name="Kono T."/>
            <person name="Mallez S."/>
            <person name="Becker A."/>
            <person name="Gohl D.M."/>
            <person name="Silverstein K.A.T."/>
            <person name="Koren S."/>
            <person name="Bechman K.B."/>
            <person name="Herman A."/>
            <person name="Abrahante J.E."/>
            <person name="Garbe J."/>
        </authorList>
    </citation>
    <scope>NUCLEOTIDE SEQUENCE</scope>
    <source>
        <strain evidence="10">Duluth1</strain>
        <tissue evidence="10">Whole animal</tissue>
    </source>
</reference>
<dbReference type="PROSITE" id="PS50853">
    <property type="entry name" value="FN3"/>
    <property type="match status" value="1"/>
</dbReference>
<evidence type="ECO:0000256" key="2">
    <source>
        <dbReference type="ARBA" id="ARBA00023136"/>
    </source>
</evidence>
<evidence type="ECO:0000256" key="1">
    <source>
        <dbReference type="ARBA" id="ARBA00004479"/>
    </source>
</evidence>
<reference evidence="10" key="1">
    <citation type="journal article" date="2019" name="bioRxiv">
        <title>The Genome of the Zebra Mussel, Dreissena polymorpha: A Resource for Invasive Species Research.</title>
        <authorList>
            <person name="McCartney M.A."/>
            <person name="Auch B."/>
            <person name="Kono T."/>
            <person name="Mallez S."/>
            <person name="Zhang Y."/>
            <person name="Obille A."/>
            <person name="Becker A."/>
            <person name="Abrahante J.E."/>
            <person name="Garbe J."/>
            <person name="Badalamenti J.P."/>
            <person name="Herman A."/>
            <person name="Mangelson H."/>
            <person name="Liachko I."/>
            <person name="Sullivan S."/>
            <person name="Sone E.D."/>
            <person name="Koren S."/>
            <person name="Silverstein K.A.T."/>
            <person name="Beckman K.B."/>
            <person name="Gohl D.M."/>
        </authorList>
    </citation>
    <scope>NUCLEOTIDE SEQUENCE</scope>
    <source>
        <strain evidence="10">Duluth1</strain>
        <tissue evidence="10">Whole animal</tissue>
    </source>
</reference>
<organism evidence="10 11">
    <name type="scientific">Dreissena polymorpha</name>
    <name type="common">Zebra mussel</name>
    <name type="synonym">Mytilus polymorpha</name>
    <dbReference type="NCBI Taxonomy" id="45954"/>
    <lineage>
        <taxon>Eukaryota</taxon>
        <taxon>Metazoa</taxon>
        <taxon>Spiralia</taxon>
        <taxon>Lophotrochozoa</taxon>
        <taxon>Mollusca</taxon>
        <taxon>Bivalvia</taxon>
        <taxon>Autobranchia</taxon>
        <taxon>Heteroconchia</taxon>
        <taxon>Euheterodonta</taxon>
        <taxon>Imparidentia</taxon>
        <taxon>Neoheterodontei</taxon>
        <taxon>Myida</taxon>
        <taxon>Dreissenoidea</taxon>
        <taxon>Dreissenidae</taxon>
        <taxon>Dreissena</taxon>
    </lineage>
</organism>
<dbReference type="InterPro" id="IPR013162">
    <property type="entry name" value="CD80_C2-set"/>
</dbReference>
<feature type="domain" description="Ig-like" evidence="8">
    <location>
        <begin position="238"/>
        <end position="347"/>
    </location>
</feature>
<evidence type="ECO:0000256" key="4">
    <source>
        <dbReference type="ARBA" id="ARBA00023180"/>
    </source>
</evidence>
<dbReference type="Pfam" id="PF08205">
    <property type="entry name" value="C2-set_2"/>
    <property type="match status" value="1"/>
</dbReference>
<evidence type="ECO:0000256" key="3">
    <source>
        <dbReference type="ARBA" id="ARBA00023157"/>
    </source>
</evidence>
<evidence type="ECO:0000259" key="8">
    <source>
        <dbReference type="PROSITE" id="PS50835"/>
    </source>
</evidence>
<dbReference type="AlphaFoldDB" id="A0A9D4L5H9"/>